<name>A0A1A9F1U5_9GAMM</name>
<keyword evidence="3" id="KW-1185">Reference proteome</keyword>
<dbReference type="Gene3D" id="3.10.450.50">
    <property type="match status" value="1"/>
</dbReference>
<proteinExistence type="predicted"/>
<dbReference type="InterPro" id="IPR032710">
    <property type="entry name" value="NTF2-like_dom_sf"/>
</dbReference>
<gene>
    <name evidence="2" type="ORF">A8C75_15345</name>
</gene>
<dbReference type="Pfam" id="PF12680">
    <property type="entry name" value="SnoaL_2"/>
    <property type="match status" value="1"/>
</dbReference>
<organism evidence="2 3">
    <name type="scientific">Marinobacterium aestuarii</name>
    <dbReference type="NCBI Taxonomy" id="1821621"/>
    <lineage>
        <taxon>Bacteria</taxon>
        <taxon>Pseudomonadati</taxon>
        <taxon>Pseudomonadota</taxon>
        <taxon>Gammaproteobacteria</taxon>
        <taxon>Oceanospirillales</taxon>
        <taxon>Oceanospirillaceae</taxon>
        <taxon>Marinobacterium</taxon>
    </lineage>
</organism>
<feature type="domain" description="SnoaL-like" evidence="1">
    <location>
        <begin position="17"/>
        <end position="116"/>
    </location>
</feature>
<dbReference type="STRING" id="1821621.A8C75_15345"/>
<dbReference type="AlphaFoldDB" id="A0A1A9F1U5"/>
<evidence type="ECO:0000259" key="1">
    <source>
        <dbReference type="Pfam" id="PF12680"/>
    </source>
</evidence>
<accession>A0A1A9F1U5</accession>
<evidence type="ECO:0000313" key="3">
    <source>
        <dbReference type="Proteomes" id="UP000078070"/>
    </source>
</evidence>
<dbReference type="KEGG" id="mars:A8C75_15345"/>
<protein>
    <recommendedName>
        <fullName evidence="1">SnoaL-like domain-containing protein</fullName>
    </recommendedName>
</protein>
<dbReference type="InterPro" id="IPR037401">
    <property type="entry name" value="SnoaL-like"/>
</dbReference>
<dbReference type="EMBL" id="CP015839">
    <property type="protein sequence ID" value="ANG63719.1"/>
    <property type="molecule type" value="Genomic_DNA"/>
</dbReference>
<reference evidence="2 3" key="2">
    <citation type="journal article" date="2018" name="Int. J. Syst. Evol. Microbiol.">
        <title>Marinobacterium aestuarii sp. nov., a benzene-degrading marine bacterium isolated from estuary sediment.</title>
        <authorList>
            <person name="Bae S.S."/>
            <person name="Jung J."/>
            <person name="Chung D."/>
            <person name="Baek K."/>
        </authorList>
    </citation>
    <scope>NUCLEOTIDE SEQUENCE [LARGE SCALE GENOMIC DNA]</scope>
    <source>
        <strain evidence="2 3">ST58-10</strain>
    </source>
</reference>
<reference evidence="3" key="1">
    <citation type="submission" date="2016-05" db="EMBL/GenBank/DDBJ databases">
        <authorList>
            <person name="Baek K."/>
            <person name="Yang S.-J."/>
        </authorList>
    </citation>
    <scope>NUCLEOTIDE SEQUENCE [LARGE SCALE GENOMIC DNA]</scope>
    <source>
        <strain evidence="3">ST58-10</strain>
    </source>
</reference>
<dbReference type="Proteomes" id="UP000078070">
    <property type="component" value="Chromosome"/>
</dbReference>
<dbReference type="SUPFAM" id="SSF54427">
    <property type="entry name" value="NTF2-like"/>
    <property type="match status" value="1"/>
</dbReference>
<evidence type="ECO:0000313" key="2">
    <source>
        <dbReference type="EMBL" id="ANG63719.1"/>
    </source>
</evidence>
<sequence>MDYASMTPAQTCARYVALFEQLSPDTIAQLEPLLSESVRFQDPFNDVRGVAGVRQVLEDMFSRATQPRFSVQHWSVDDNSGYILWTFSAGLPGLGLWQVEGVSRLVFDTDGRIASHVDYWDAGALYERLPLLGRLLRLIKKRISASGRGA</sequence>